<reference evidence="2 3" key="1">
    <citation type="submission" date="2021-01" db="EMBL/GenBank/DDBJ databases">
        <title>Whole genome shotgun sequence of Catellatospora chokoriensis NBRC 107358.</title>
        <authorList>
            <person name="Komaki H."/>
            <person name="Tamura T."/>
        </authorList>
    </citation>
    <scope>NUCLEOTIDE SEQUENCE [LARGE SCALE GENOMIC DNA]</scope>
    <source>
        <strain evidence="2 3">NBRC 107358</strain>
    </source>
</reference>
<accession>A0A8J3NVB5</accession>
<evidence type="ECO:0000313" key="2">
    <source>
        <dbReference type="EMBL" id="GIF93763.1"/>
    </source>
</evidence>
<proteinExistence type="predicted"/>
<dbReference type="AlphaFoldDB" id="A0A8J3NVB5"/>
<dbReference type="EMBL" id="BONG01000072">
    <property type="protein sequence ID" value="GIF93763.1"/>
    <property type="molecule type" value="Genomic_DNA"/>
</dbReference>
<dbReference type="Proteomes" id="UP000619293">
    <property type="component" value="Unassembled WGS sequence"/>
</dbReference>
<sequence>MWLGGCPAVTGSGTTGHAAGGAIFTEVSSGQQHRLDGDHGGQQHGLGQPNDSAVLGRQLVIGWLHRGRAKPIPTLLALAKRMNLTQ</sequence>
<comment type="caution">
    <text evidence="2">The sequence shown here is derived from an EMBL/GenBank/DDBJ whole genome shotgun (WGS) entry which is preliminary data.</text>
</comment>
<gene>
    <name evidence="2" type="ORF">Cch02nite_72070</name>
</gene>
<evidence type="ECO:0000313" key="3">
    <source>
        <dbReference type="Proteomes" id="UP000619293"/>
    </source>
</evidence>
<protein>
    <submittedName>
        <fullName evidence="2">Uncharacterized protein</fullName>
    </submittedName>
</protein>
<evidence type="ECO:0000256" key="1">
    <source>
        <dbReference type="SAM" id="MobiDB-lite"/>
    </source>
</evidence>
<name>A0A8J3NVB5_9ACTN</name>
<organism evidence="2 3">
    <name type="scientific">Catellatospora chokoriensis</name>
    <dbReference type="NCBI Taxonomy" id="310353"/>
    <lineage>
        <taxon>Bacteria</taxon>
        <taxon>Bacillati</taxon>
        <taxon>Actinomycetota</taxon>
        <taxon>Actinomycetes</taxon>
        <taxon>Micromonosporales</taxon>
        <taxon>Micromonosporaceae</taxon>
        <taxon>Catellatospora</taxon>
    </lineage>
</organism>
<feature type="region of interest" description="Disordered" evidence="1">
    <location>
        <begin position="29"/>
        <end position="51"/>
    </location>
</feature>
<keyword evidence="3" id="KW-1185">Reference proteome</keyword>